<organism evidence="1 2">
    <name type="scientific">Araneus ventricosus</name>
    <name type="common">Orbweaver spider</name>
    <name type="synonym">Epeira ventricosa</name>
    <dbReference type="NCBI Taxonomy" id="182803"/>
    <lineage>
        <taxon>Eukaryota</taxon>
        <taxon>Metazoa</taxon>
        <taxon>Ecdysozoa</taxon>
        <taxon>Arthropoda</taxon>
        <taxon>Chelicerata</taxon>
        <taxon>Arachnida</taxon>
        <taxon>Araneae</taxon>
        <taxon>Araneomorphae</taxon>
        <taxon>Entelegynae</taxon>
        <taxon>Araneoidea</taxon>
        <taxon>Araneidae</taxon>
        <taxon>Araneus</taxon>
    </lineage>
</organism>
<evidence type="ECO:0000313" key="2">
    <source>
        <dbReference type="Proteomes" id="UP000499080"/>
    </source>
</evidence>
<name>A0A4Y2P728_ARAVE</name>
<evidence type="ECO:0000313" key="1">
    <source>
        <dbReference type="EMBL" id="GBN46863.1"/>
    </source>
</evidence>
<reference evidence="1 2" key="1">
    <citation type="journal article" date="2019" name="Sci. Rep.">
        <title>Orb-weaving spider Araneus ventricosus genome elucidates the spidroin gene catalogue.</title>
        <authorList>
            <person name="Kono N."/>
            <person name="Nakamura H."/>
            <person name="Ohtoshi R."/>
            <person name="Moran D.A.P."/>
            <person name="Shinohara A."/>
            <person name="Yoshida Y."/>
            <person name="Fujiwara M."/>
            <person name="Mori M."/>
            <person name="Tomita M."/>
            <person name="Arakawa K."/>
        </authorList>
    </citation>
    <scope>NUCLEOTIDE SEQUENCE [LARGE SCALE GENOMIC DNA]</scope>
</reference>
<gene>
    <name evidence="1" type="ORF">AVEN_181418_1</name>
</gene>
<accession>A0A4Y2P728</accession>
<comment type="caution">
    <text evidence="1">The sequence shown here is derived from an EMBL/GenBank/DDBJ whole genome shotgun (WGS) entry which is preliminary data.</text>
</comment>
<sequence length="157" mass="18318">MINGVKLKKEVKTFVSLSLELSGKTSHIPVRMEDVNNDVKLNRKCTQTKVLLRVLHYNGGLLHSKRPVNPLPVWFSAPSYLKPTFYFGTVMYCDSAKRTREMAFLYRMITSMNDLVLEDTSSIARDILNFNNIFKKAYNLQQRDYAVTRFRRNACWE</sequence>
<dbReference type="EMBL" id="BGPR01010575">
    <property type="protein sequence ID" value="GBN46863.1"/>
    <property type="molecule type" value="Genomic_DNA"/>
</dbReference>
<dbReference type="AlphaFoldDB" id="A0A4Y2P728"/>
<protein>
    <submittedName>
        <fullName evidence="1">Uncharacterized protein</fullName>
    </submittedName>
</protein>
<proteinExistence type="predicted"/>
<dbReference type="Proteomes" id="UP000499080">
    <property type="component" value="Unassembled WGS sequence"/>
</dbReference>
<keyword evidence="2" id="KW-1185">Reference proteome</keyword>